<proteinExistence type="predicted"/>
<dbReference type="RefSeq" id="XP_001803586.1">
    <property type="nucleotide sequence ID" value="XM_001803534.1"/>
</dbReference>
<sequence length="84" mass="8985">MVTHQHYLTHVNFDLHVTPSSRAANHTSPHFFISLAGGFGSGQTGLLKKCRFNKPTFALQQAPELSTTSSAAMQAASAQVKLGC</sequence>
<accession>Q0U4D7</accession>
<dbReference type="Proteomes" id="UP000001055">
    <property type="component" value="Unassembled WGS sequence"/>
</dbReference>
<protein>
    <submittedName>
        <fullName evidence="1">Uncharacterized protein</fullName>
    </submittedName>
</protein>
<name>Q0U4D7_PHANO</name>
<organism evidence="1 2">
    <name type="scientific">Phaeosphaeria nodorum (strain SN15 / ATCC MYA-4574 / FGSC 10173)</name>
    <name type="common">Glume blotch fungus</name>
    <name type="synonym">Parastagonospora nodorum</name>
    <dbReference type="NCBI Taxonomy" id="321614"/>
    <lineage>
        <taxon>Eukaryota</taxon>
        <taxon>Fungi</taxon>
        <taxon>Dikarya</taxon>
        <taxon>Ascomycota</taxon>
        <taxon>Pezizomycotina</taxon>
        <taxon>Dothideomycetes</taxon>
        <taxon>Pleosporomycetidae</taxon>
        <taxon>Pleosporales</taxon>
        <taxon>Pleosporineae</taxon>
        <taxon>Phaeosphaeriaceae</taxon>
        <taxon>Parastagonospora</taxon>
    </lineage>
</organism>
<dbReference type="EMBL" id="CH445350">
    <property type="protein sequence ID" value="EAT79261.1"/>
    <property type="molecule type" value="Genomic_DNA"/>
</dbReference>
<dbReference type="HOGENOM" id="CLU_2528225_0_0_1"/>
<reference evidence="2" key="1">
    <citation type="journal article" date="2007" name="Plant Cell">
        <title>Dothideomycete-plant interactions illuminated by genome sequencing and EST analysis of the wheat pathogen Stagonospora nodorum.</title>
        <authorList>
            <person name="Hane J.K."/>
            <person name="Lowe R.G."/>
            <person name="Solomon P.S."/>
            <person name="Tan K.C."/>
            <person name="Schoch C.L."/>
            <person name="Spatafora J.W."/>
            <person name="Crous P.W."/>
            <person name="Kodira C."/>
            <person name="Birren B.W."/>
            <person name="Galagan J.E."/>
            <person name="Torriani S.F."/>
            <person name="McDonald B.A."/>
            <person name="Oliver R.P."/>
        </authorList>
    </citation>
    <scope>NUCLEOTIDE SEQUENCE [LARGE SCALE GENOMIC DNA]</scope>
    <source>
        <strain evidence="2">SN15 / ATCC MYA-4574 / FGSC 10173</strain>
    </source>
</reference>
<dbReference type="GeneID" id="5980503"/>
<dbReference type="InParanoid" id="Q0U4D7"/>
<evidence type="ECO:0000313" key="1">
    <source>
        <dbReference type="EMBL" id="EAT79261.1"/>
    </source>
</evidence>
<evidence type="ECO:0000313" key="2">
    <source>
        <dbReference type="Proteomes" id="UP000001055"/>
    </source>
</evidence>
<dbReference type="AlphaFoldDB" id="Q0U4D7"/>
<dbReference type="KEGG" id="pno:SNOG_13377"/>
<gene>
    <name evidence="1" type="ORF">SNOG_13377</name>
</gene>